<evidence type="ECO:0000313" key="2">
    <source>
        <dbReference type="Proteomes" id="UP000325577"/>
    </source>
</evidence>
<name>A0A5J5AZQ4_9ASTE</name>
<dbReference type="Proteomes" id="UP000325577">
    <property type="component" value="Linkage Group LG17"/>
</dbReference>
<protein>
    <submittedName>
        <fullName evidence="1">Uncharacterized protein</fullName>
    </submittedName>
</protein>
<keyword evidence="2" id="KW-1185">Reference proteome</keyword>
<organism evidence="1 2">
    <name type="scientific">Nyssa sinensis</name>
    <dbReference type="NCBI Taxonomy" id="561372"/>
    <lineage>
        <taxon>Eukaryota</taxon>
        <taxon>Viridiplantae</taxon>
        <taxon>Streptophyta</taxon>
        <taxon>Embryophyta</taxon>
        <taxon>Tracheophyta</taxon>
        <taxon>Spermatophyta</taxon>
        <taxon>Magnoliopsida</taxon>
        <taxon>eudicotyledons</taxon>
        <taxon>Gunneridae</taxon>
        <taxon>Pentapetalae</taxon>
        <taxon>asterids</taxon>
        <taxon>Cornales</taxon>
        <taxon>Nyssaceae</taxon>
        <taxon>Nyssa</taxon>
    </lineage>
</organism>
<proteinExistence type="predicted"/>
<dbReference type="EMBL" id="CM018040">
    <property type="protein sequence ID" value="KAA8535386.1"/>
    <property type="molecule type" value="Genomic_DNA"/>
</dbReference>
<accession>A0A5J5AZQ4</accession>
<gene>
    <name evidence="1" type="ORF">F0562_030389</name>
</gene>
<dbReference type="AlphaFoldDB" id="A0A5J5AZQ4"/>
<sequence>MRAISFLFSTLSQHHWESNFGAVDSSNFFSLLYDHSRSQLNRSQHWTVMDMMGEDIKELKGSHEIQEPAFILISWSDGHDERGYHIWEKGNHLQKNQRFRLSLGKRKSLAKKSTFQIKLGSGSGVH</sequence>
<evidence type="ECO:0000313" key="1">
    <source>
        <dbReference type="EMBL" id="KAA8535386.1"/>
    </source>
</evidence>
<reference evidence="1 2" key="1">
    <citation type="submission" date="2019-09" db="EMBL/GenBank/DDBJ databases">
        <title>A chromosome-level genome assembly of the Chinese tupelo Nyssa sinensis.</title>
        <authorList>
            <person name="Yang X."/>
            <person name="Kang M."/>
            <person name="Yang Y."/>
            <person name="Xiong H."/>
            <person name="Wang M."/>
            <person name="Zhang Z."/>
            <person name="Wang Z."/>
            <person name="Wu H."/>
            <person name="Ma T."/>
            <person name="Liu J."/>
            <person name="Xi Z."/>
        </authorList>
    </citation>
    <scope>NUCLEOTIDE SEQUENCE [LARGE SCALE GENOMIC DNA]</scope>
    <source>
        <strain evidence="1">J267</strain>
        <tissue evidence="1">Leaf</tissue>
    </source>
</reference>